<evidence type="ECO:0000313" key="2">
    <source>
        <dbReference type="Proteomes" id="UP001165101"/>
    </source>
</evidence>
<proteinExistence type="predicted"/>
<organism evidence="1 2">
    <name type="scientific">Candida boidinii</name>
    <name type="common">Yeast</name>
    <dbReference type="NCBI Taxonomy" id="5477"/>
    <lineage>
        <taxon>Eukaryota</taxon>
        <taxon>Fungi</taxon>
        <taxon>Dikarya</taxon>
        <taxon>Ascomycota</taxon>
        <taxon>Saccharomycotina</taxon>
        <taxon>Pichiomycetes</taxon>
        <taxon>Pichiales</taxon>
        <taxon>Pichiaceae</taxon>
        <taxon>Ogataea</taxon>
        <taxon>Ogataea/Candida clade</taxon>
    </lineage>
</organism>
<comment type="caution">
    <text evidence="1">The sequence shown here is derived from an EMBL/GenBank/DDBJ whole genome shotgun (WGS) entry which is preliminary data.</text>
</comment>
<sequence>MTDYQKIYQEAEVSFNKNDINKTESLLTEIIDSDNNTENLNLKIEKLIELKESSILKLGKLYSNNDLKDKLIELIKKSCLLMSSFAKSKTSKILKTLIDLLFNLNDSIDLTIDVLNYCINWSIEEKRTFLRQSLQLRLSNLFYLKKNYNESLNLLELLLKEFKKLDDKNSLVEVLLLESKIYFNLKNFSKSKSCLTSAKTSANSIYCPTKLQGELDLMNGILLLQDKDFTTAFSYFFESFENFQLHNDSETNLITIKVLKYMILSKIMINALKDIDQILSSINKNNGTSTTSTSKSASTSTTTKSSPSLDITNNKEIEAMKSIAKAYENNSLKELEDCLKINSLELTQDLIIRSHLNDLYDSLFEKNLLKLFEPYSCIEISHISSVIGLPIESIESKISSMILDKKFYGVLDQSNGWLIIYDEPKIDQNYDLCLNILKNMSTAVDSLYNKASLLD</sequence>
<reference evidence="1" key="1">
    <citation type="submission" date="2023-04" db="EMBL/GenBank/DDBJ databases">
        <title>Candida boidinii NBRC 1967.</title>
        <authorList>
            <person name="Ichikawa N."/>
            <person name="Sato H."/>
            <person name="Tonouchi N."/>
        </authorList>
    </citation>
    <scope>NUCLEOTIDE SEQUENCE</scope>
    <source>
        <strain evidence="1">NBRC 1967</strain>
    </source>
</reference>
<keyword evidence="2" id="KW-1185">Reference proteome</keyword>
<accession>A0ACB5TUD4</accession>
<evidence type="ECO:0000313" key="1">
    <source>
        <dbReference type="EMBL" id="GME94800.1"/>
    </source>
</evidence>
<dbReference type="EMBL" id="BSXV01002074">
    <property type="protein sequence ID" value="GME94800.1"/>
    <property type="molecule type" value="Genomic_DNA"/>
</dbReference>
<dbReference type="Proteomes" id="UP001165101">
    <property type="component" value="Unassembled WGS sequence"/>
</dbReference>
<gene>
    <name evidence="1" type="ORF">Cboi01_000365100</name>
</gene>
<protein>
    <submittedName>
        <fullName evidence="1">Unnamed protein product</fullName>
    </submittedName>
</protein>
<name>A0ACB5TUD4_CANBO</name>